<dbReference type="Proteomes" id="UP000250140">
    <property type="component" value="Unassembled WGS sequence"/>
</dbReference>
<keyword evidence="4" id="KW-1185">Reference proteome</keyword>
<dbReference type="InterPro" id="IPR025951">
    <property type="entry name" value="GXWXG_dom"/>
</dbReference>
<dbReference type="InterPro" id="IPR025568">
    <property type="entry name" value="DUF4334"/>
</dbReference>
<evidence type="ECO:0000313" key="3">
    <source>
        <dbReference type="EMBL" id="OCL10636.1"/>
    </source>
</evidence>
<dbReference type="EMBL" id="KV749200">
    <property type="protein sequence ID" value="OCL10636.1"/>
    <property type="molecule type" value="Genomic_DNA"/>
</dbReference>
<reference evidence="3 4" key="1">
    <citation type="journal article" date="2016" name="Nat. Commun.">
        <title>Ectomycorrhizal ecology is imprinted in the genome of the dominant symbiotic fungus Cenococcum geophilum.</title>
        <authorList>
            <consortium name="DOE Joint Genome Institute"/>
            <person name="Peter M."/>
            <person name="Kohler A."/>
            <person name="Ohm R.A."/>
            <person name="Kuo A."/>
            <person name="Krutzmann J."/>
            <person name="Morin E."/>
            <person name="Arend M."/>
            <person name="Barry K.W."/>
            <person name="Binder M."/>
            <person name="Choi C."/>
            <person name="Clum A."/>
            <person name="Copeland A."/>
            <person name="Grisel N."/>
            <person name="Haridas S."/>
            <person name="Kipfer T."/>
            <person name="LaButti K."/>
            <person name="Lindquist E."/>
            <person name="Lipzen A."/>
            <person name="Maire R."/>
            <person name="Meier B."/>
            <person name="Mihaltcheva S."/>
            <person name="Molinier V."/>
            <person name="Murat C."/>
            <person name="Poggeler S."/>
            <person name="Quandt C.A."/>
            <person name="Sperisen C."/>
            <person name="Tritt A."/>
            <person name="Tisserant E."/>
            <person name="Crous P.W."/>
            <person name="Henrissat B."/>
            <person name="Nehls U."/>
            <person name="Egli S."/>
            <person name="Spatafora J.W."/>
            <person name="Grigoriev I.V."/>
            <person name="Martin F.M."/>
        </authorList>
    </citation>
    <scope>NUCLEOTIDE SEQUENCE [LARGE SCALE GENOMIC DNA]</scope>
    <source>
        <strain evidence="3 4">CBS 207.34</strain>
    </source>
</reference>
<evidence type="ECO:0008006" key="5">
    <source>
        <dbReference type="Google" id="ProtNLM"/>
    </source>
</evidence>
<gene>
    <name evidence="3" type="ORF">AOQ84DRAFT_374735</name>
</gene>
<evidence type="ECO:0000313" key="4">
    <source>
        <dbReference type="Proteomes" id="UP000250140"/>
    </source>
</evidence>
<evidence type="ECO:0000259" key="2">
    <source>
        <dbReference type="Pfam" id="PF14232"/>
    </source>
</evidence>
<protein>
    <recommendedName>
        <fullName evidence="5">DUF4334 domain-containing protein</fullName>
    </recommendedName>
</protein>
<evidence type="ECO:0000259" key="1">
    <source>
        <dbReference type="Pfam" id="PF14231"/>
    </source>
</evidence>
<feature type="domain" description="DUF4334" evidence="2">
    <location>
        <begin position="89"/>
        <end position="145"/>
    </location>
</feature>
<organism evidence="3 4">
    <name type="scientific">Glonium stellatum</name>
    <dbReference type="NCBI Taxonomy" id="574774"/>
    <lineage>
        <taxon>Eukaryota</taxon>
        <taxon>Fungi</taxon>
        <taxon>Dikarya</taxon>
        <taxon>Ascomycota</taxon>
        <taxon>Pezizomycotina</taxon>
        <taxon>Dothideomycetes</taxon>
        <taxon>Pleosporomycetidae</taxon>
        <taxon>Gloniales</taxon>
        <taxon>Gloniaceae</taxon>
        <taxon>Glonium</taxon>
    </lineage>
</organism>
<sequence>MEEFLDLTKRPGFAAECDIEAIWAKLPAVSEPSFMIGEWTGSDFENDHPDHTQLKAMKWADKTFESVDDVDPIMVYDEEGKRVFSEPWGHARWREVKLWGLLSTCMVYDKHPIIDQFRYVHDDLVAGAMDIKPFSGRVYYFYLHRNEKKL</sequence>
<name>A0A8E2F4Y0_9PEZI</name>
<dbReference type="Gene3D" id="2.40.128.580">
    <property type="entry name" value="GXWXG domain"/>
    <property type="match status" value="1"/>
</dbReference>
<dbReference type="Pfam" id="PF14232">
    <property type="entry name" value="DUF4334"/>
    <property type="match status" value="1"/>
</dbReference>
<feature type="domain" description="GXWXG" evidence="1">
    <location>
        <begin position="21"/>
        <end position="80"/>
    </location>
</feature>
<dbReference type="OrthoDB" id="2213372at2759"/>
<proteinExistence type="predicted"/>
<dbReference type="Pfam" id="PF14231">
    <property type="entry name" value="GXWXG"/>
    <property type="match status" value="1"/>
</dbReference>
<dbReference type="AlphaFoldDB" id="A0A8E2F4Y0"/>
<accession>A0A8E2F4Y0</accession>